<keyword evidence="3" id="KW-1185">Reference proteome</keyword>
<feature type="compositionally biased region" description="Basic and acidic residues" evidence="1">
    <location>
        <begin position="40"/>
        <end position="51"/>
    </location>
</feature>
<sequence>MQEDRKSGQSADQPAEGRNDIPAPERGSPHSEPDQESGEAEEKIEKGEVKDSNPLAPPVNTQAGS</sequence>
<evidence type="ECO:0000313" key="3">
    <source>
        <dbReference type="Proteomes" id="UP001595957"/>
    </source>
</evidence>
<gene>
    <name evidence="2" type="ORF">ACFO3E_11615</name>
</gene>
<organism evidence="2 3">
    <name type="scientific">Sphingobium tyrosinilyticum</name>
    <dbReference type="NCBI Taxonomy" id="2715436"/>
    <lineage>
        <taxon>Bacteria</taxon>
        <taxon>Pseudomonadati</taxon>
        <taxon>Pseudomonadota</taxon>
        <taxon>Alphaproteobacteria</taxon>
        <taxon>Sphingomonadales</taxon>
        <taxon>Sphingomonadaceae</taxon>
        <taxon>Sphingobium</taxon>
    </lineage>
</organism>
<feature type="region of interest" description="Disordered" evidence="1">
    <location>
        <begin position="1"/>
        <end position="65"/>
    </location>
</feature>
<proteinExistence type="predicted"/>
<protein>
    <submittedName>
        <fullName evidence="2">Uncharacterized protein</fullName>
    </submittedName>
</protein>
<dbReference type="EMBL" id="JBHSFZ010000025">
    <property type="protein sequence ID" value="MFC4594833.1"/>
    <property type="molecule type" value="Genomic_DNA"/>
</dbReference>
<evidence type="ECO:0000256" key="1">
    <source>
        <dbReference type="SAM" id="MobiDB-lite"/>
    </source>
</evidence>
<dbReference type="RefSeq" id="WP_066531770.1">
    <property type="nucleotide sequence ID" value="NZ_JBHSFZ010000025.1"/>
</dbReference>
<dbReference type="Proteomes" id="UP001595957">
    <property type="component" value="Unassembled WGS sequence"/>
</dbReference>
<name>A0ABV9F0D3_9SPHN</name>
<comment type="caution">
    <text evidence="2">The sequence shown here is derived from an EMBL/GenBank/DDBJ whole genome shotgun (WGS) entry which is preliminary data.</text>
</comment>
<reference evidence="3" key="1">
    <citation type="journal article" date="2019" name="Int. J. Syst. Evol. Microbiol.">
        <title>The Global Catalogue of Microorganisms (GCM) 10K type strain sequencing project: providing services to taxonomists for standard genome sequencing and annotation.</title>
        <authorList>
            <consortium name="The Broad Institute Genomics Platform"/>
            <consortium name="The Broad Institute Genome Sequencing Center for Infectious Disease"/>
            <person name="Wu L."/>
            <person name="Ma J."/>
        </authorList>
    </citation>
    <scope>NUCLEOTIDE SEQUENCE [LARGE SCALE GENOMIC DNA]</scope>
    <source>
        <strain evidence="3">NBRC 103632</strain>
    </source>
</reference>
<accession>A0ABV9F0D3</accession>
<evidence type="ECO:0000313" key="2">
    <source>
        <dbReference type="EMBL" id="MFC4594833.1"/>
    </source>
</evidence>